<feature type="transmembrane region" description="Helical" evidence="1">
    <location>
        <begin position="146"/>
        <end position="167"/>
    </location>
</feature>
<keyword evidence="4" id="KW-1185">Reference proteome</keyword>
<keyword evidence="1" id="KW-0472">Membrane</keyword>
<proteinExistence type="predicted"/>
<feature type="transmembrane region" description="Helical" evidence="1">
    <location>
        <begin position="199"/>
        <end position="220"/>
    </location>
</feature>
<feature type="transmembrane region" description="Helical" evidence="1">
    <location>
        <begin position="61"/>
        <end position="82"/>
    </location>
</feature>
<feature type="transmembrane region" description="Helical" evidence="1">
    <location>
        <begin position="102"/>
        <end position="126"/>
    </location>
</feature>
<dbReference type="EMBL" id="AP018227">
    <property type="protein sequence ID" value="BAY84211.1"/>
    <property type="molecule type" value="Genomic_DNA"/>
</dbReference>
<protein>
    <recommendedName>
        <fullName evidence="2">DUF1206 domain-containing protein</fullName>
    </recommendedName>
</protein>
<feature type="domain" description="DUF1206" evidence="2">
    <location>
        <begin position="19"/>
        <end position="85"/>
    </location>
</feature>
<feature type="domain" description="DUF1206" evidence="2">
    <location>
        <begin position="103"/>
        <end position="171"/>
    </location>
</feature>
<dbReference type="OrthoDB" id="5702018at2"/>
<keyword evidence="1" id="KW-0812">Transmembrane</keyword>
<reference evidence="3 4" key="1">
    <citation type="submission" date="2017-06" db="EMBL/GenBank/DDBJ databases">
        <title>Genome sequencing of cyanobaciteial culture collection at National Institute for Environmental Studies (NIES).</title>
        <authorList>
            <person name="Hirose Y."/>
            <person name="Shimura Y."/>
            <person name="Fujisawa T."/>
            <person name="Nakamura Y."/>
            <person name="Kawachi M."/>
        </authorList>
    </citation>
    <scope>NUCLEOTIDE SEQUENCE [LARGE SCALE GENOMIC DNA]</scope>
    <source>
        <strain evidence="3 4">NIES-267</strain>
    </source>
</reference>
<organism evidence="3 4">
    <name type="scientific">Calothrix parasitica NIES-267</name>
    <dbReference type="NCBI Taxonomy" id="1973488"/>
    <lineage>
        <taxon>Bacteria</taxon>
        <taxon>Bacillati</taxon>
        <taxon>Cyanobacteriota</taxon>
        <taxon>Cyanophyceae</taxon>
        <taxon>Nostocales</taxon>
        <taxon>Calotrichaceae</taxon>
        <taxon>Calothrix</taxon>
    </lineage>
</organism>
<evidence type="ECO:0000313" key="4">
    <source>
        <dbReference type="Proteomes" id="UP000218418"/>
    </source>
</evidence>
<evidence type="ECO:0000259" key="2">
    <source>
        <dbReference type="Pfam" id="PF06724"/>
    </source>
</evidence>
<feature type="domain" description="DUF1206" evidence="2">
    <location>
        <begin position="197"/>
        <end position="266"/>
    </location>
</feature>
<accession>A0A1Z4LSS1</accession>
<evidence type="ECO:0000313" key="3">
    <source>
        <dbReference type="EMBL" id="BAY84211.1"/>
    </source>
</evidence>
<name>A0A1Z4LSS1_9CYAN</name>
<sequence length="272" mass="29668">MTQQISHHPAAWIERLARFGYASKGAVYFLVGLLAVQAAFGPGGKKTGTEGALKTLVQQPFGQFLLGLVAFGLISYAMWRFVEAINDPENKGSDIKAIATRLSYVANGLGYAGLSWTAIQIIMGSSSSGNGNAKQDWTERLLNQPFGQWLVGTIGAGVIAFGCYYLYRAFTAKFRRKLDLSELGSAGREWLIAICRFGLAARSIVFFLIGWFVIEAAYMARASQVGGLGEALDTLSGQPYGPWLLTFVALGLMSYGVYMVVQARYRRLDPNM</sequence>
<gene>
    <name evidence="3" type="ORF">NIES267_37070</name>
</gene>
<feature type="transmembrane region" description="Helical" evidence="1">
    <location>
        <begin position="21"/>
        <end position="41"/>
    </location>
</feature>
<keyword evidence="1" id="KW-1133">Transmembrane helix</keyword>
<dbReference type="AlphaFoldDB" id="A0A1Z4LSS1"/>
<dbReference type="Pfam" id="PF06724">
    <property type="entry name" value="DUF1206"/>
    <property type="match status" value="3"/>
</dbReference>
<evidence type="ECO:0000256" key="1">
    <source>
        <dbReference type="SAM" id="Phobius"/>
    </source>
</evidence>
<feature type="transmembrane region" description="Helical" evidence="1">
    <location>
        <begin position="240"/>
        <end position="261"/>
    </location>
</feature>
<dbReference type="Proteomes" id="UP000218418">
    <property type="component" value="Chromosome"/>
</dbReference>
<dbReference type="InterPro" id="IPR009597">
    <property type="entry name" value="DUF1206"/>
</dbReference>